<dbReference type="InterPro" id="IPR036046">
    <property type="entry name" value="Acylphosphatase-like_dom_sf"/>
</dbReference>
<organism evidence="5">
    <name type="scientific">Ignisphaera aggregans</name>
    <dbReference type="NCBI Taxonomy" id="334771"/>
    <lineage>
        <taxon>Archaea</taxon>
        <taxon>Thermoproteota</taxon>
        <taxon>Thermoprotei</taxon>
        <taxon>Desulfurococcales</taxon>
        <taxon>Desulfurococcaceae</taxon>
        <taxon>Ignisphaera</taxon>
    </lineage>
</organism>
<feature type="domain" description="Acylphosphatase-like" evidence="4">
    <location>
        <begin position="23"/>
        <end position="116"/>
    </location>
</feature>
<gene>
    <name evidence="5" type="ORF">ENO26_06500</name>
</gene>
<keyword evidence="3" id="KW-1133">Transmembrane helix</keyword>
<dbReference type="SUPFAM" id="SSF54975">
    <property type="entry name" value="Acylphosphatase/BLUF domain-like"/>
    <property type="match status" value="1"/>
</dbReference>
<evidence type="ECO:0000256" key="1">
    <source>
        <dbReference type="PROSITE-ProRule" id="PRU00520"/>
    </source>
</evidence>
<accession>A0A7J2U3P4</accession>
<evidence type="ECO:0000259" key="4">
    <source>
        <dbReference type="PROSITE" id="PS51160"/>
    </source>
</evidence>
<evidence type="ECO:0000256" key="2">
    <source>
        <dbReference type="RuleBase" id="RU004168"/>
    </source>
</evidence>
<dbReference type="EMBL" id="DSEU01000040">
    <property type="protein sequence ID" value="HEM67199.1"/>
    <property type="molecule type" value="Genomic_DNA"/>
</dbReference>
<keyword evidence="3" id="KW-0472">Membrane</keyword>
<dbReference type="InterPro" id="IPR001792">
    <property type="entry name" value="Acylphosphatase-like_dom"/>
</dbReference>
<proteinExistence type="inferred from homology"/>
<dbReference type="PROSITE" id="PS51160">
    <property type="entry name" value="ACYLPHOSPHATASE_3"/>
    <property type="match status" value="1"/>
</dbReference>
<evidence type="ECO:0000313" key="5">
    <source>
        <dbReference type="EMBL" id="HEM67199.1"/>
    </source>
</evidence>
<feature type="transmembrane region" description="Helical" evidence="3">
    <location>
        <begin position="20"/>
        <end position="41"/>
    </location>
</feature>
<keyword evidence="3" id="KW-0812">Transmembrane</keyword>
<name>A0A7J2U3P4_9CREN</name>
<comment type="caution">
    <text evidence="5">The sequence shown here is derived from an EMBL/GenBank/DDBJ whole genome shotgun (WGS) entry which is preliminary data.</text>
</comment>
<comment type="caution">
    <text evidence="1">Lacks conserved residue(s) required for the propagation of feature annotation.</text>
</comment>
<evidence type="ECO:0000256" key="3">
    <source>
        <dbReference type="SAM" id="Phobius"/>
    </source>
</evidence>
<comment type="similarity">
    <text evidence="2">Belongs to the acylphosphatase family.</text>
</comment>
<dbReference type="Pfam" id="PF00708">
    <property type="entry name" value="Acylphosphatase"/>
    <property type="match status" value="1"/>
</dbReference>
<protein>
    <recommendedName>
        <fullName evidence="4">Acylphosphatase-like domain-containing protein</fullName>
    </recommendedName>
</protein>
<dbReference type="Gene3D" id="3.30.70.100">
    <property type="match status" value="1"/>
</dbReference>
<dbReference type="AlphaFoldDB" id="A0A7J2U3P4"/>
<sequence length="116" mass="13384">MNLSPHIKTRPSAIKIWDFAVVTYLVIIRGVLRGFGIRGYIYEKMMMKKLSGFIEDLNLDEILVCVSGLENSVHEFIDELRNLALFAVINDVEVYEFEECLHNEEEGVSLIVKDFE</sequence>
<reference evidence="5" key="1">
    <citation type="journal article" date="2020" name="mSystems">
        <title>Genome- and Community-Level Interaction Insights into Carbon Utilization and Element Cycling Functions of Hydrothermarchaeota in Hydrothermal Sediment.</title>
        <authorList>
            <person name="Zhou Z."/>
            <person name="Liu Y."/>
            <person name="Xu W."/>
            <person name="Pan J."/>
            <person name="Luo Z.H."/>
            <person name="Li M."/>
        </authorList>
    </citation>
    <scope>NUCLEOTIDE SEQUENCE [LARGE SCALE GENOMIC DNA]</scope>
    <source>
        <strain evidence="5">SpSt-125</strain>
    </source>
</reference>